<comment type="caution">
    <text evidence="7">The sequence shown here is derived from an EMBL/GenBank/DDBJ whole genome shotgun (WGS) entry which is preliminary data.</text>
</comment>
<proteinExistence type="predicted"/>
<keyword evidence="5" id="KW-0472">Membrane</keyword>
<dbReference type="RefSeq" id="WP_018026121.1">
    <property type="nucleotide sequence ID" value="NZ_JRNI01000037.1"/>
</dbReference>
<keyword evidence="3 4" id="KW-0408">Iron</keyword>
<evidence type="ECO:0000256" key="2">
    <source>
        <dbReference type="ARBA" id="ARBA00022723"/>
    </source>
</evidence>
<protein>
    <submittedName>
        <fullName evidence="7">Peptidase S41</fullName>
    </submittedName>
</protein>
<dbReference type="eggNOG" id="COG2993">
    <property type="taxonomic scope" value="Bacteria"/>
</dbReference>
<dbReference type="InterPro" id="IPR003468">
    <property type="entry name" value="Cyt_c_oxidase_monohaem-su/FixO"/>
</dbReference>
<evidence type="ECO:0000256" key="4">
    <source>
        <dbReference type="PROSITE-ProRule" id="PRU00433"/>
    </source>
</evidence>
<dbReference type="InterPro" id="IPR036909">
    <property type="entry name" value="Cyt_c-like_dom_sf"/>
</dbReference>
<dbReference type="InterPro" id="IPR009056">
    <property type="entry name" value="Cyt_c-like_dom"/>
</dbReference>
<keyword evidence="5" id="KW-0812">Transmembrane</keyword>
<dbReference type="GO" id="GO:0046872">
    <property type="term" value="F:metal ion binding"/>
    <property type="evidence" value="ECO:0007669"/>
    <property type="project" value="UniProtKB-KW"/>
</dbReference>
<dbReference type="GeneID" id="93427791"/>
<keyword evidence="1 4" id="KW-0349">Heme</keyword>
<organism evidence="7 8">
    <name type="scientific">Oligella urethralis DNF00040</name>
    <dbReference type="NCBI Taxonomy" id="1401065"/>
    <lineage>
        <taxon>Bacteria</taxon>
        <taxon>Pseudomonadati</taxon>
        <taxon>Pseudomonadota</taxon>
        <taxon>Betaproteobacteria</taxon>
        <taxon>Burkholderiales</taxon>
        <taxon>Alcaligenaceae</taxon>
        <taxon>Oligella</taxon>
    </lineage>
</organism>
<gene>
    <name evidence="7" type="ORF">HMPREF2130_08600</name>
</gene>
<keyword evidence="8" id="KW-1185">Reference proteome</keyword>
<dbReference type="SUPFAM" id="SSF46626">
    <property type="entry name" value="Cytochrome c"/>
    <property type="match status" value="1"/>
</dbReference>
<evidence type="ECO:0000256" key="3">
    <source>
        <dbReference type="ARBA" id="ARBA00023004"/>
    </source>
</evidence>
<accession>A0A095Z4C2</accession>
<dbReference type="Pfam" id="PF02433">
    <property type="entry name" value="FixO"/>
    <property type="match status" value="1"/>
</dbReference>
<keyword evidence="5" id="KW-1133">Transmembrane helix</keyword>
<evidence type="ECO:0000313" key="8">
    <source>
        <dbReference type="Proteomes" id="UP000029629"/>
    </source>
</evidence>
<dbReference type="AlphaFoldDB" id="A0A095Z4C2"/>
<dbReference type="EMBL" id="JRNI01000037">
    <property type="protein sequence ID" value="KGF29585.1"/>
    <property type="molecule type" value="Genomic_DNA"/>
</dbReference>
<evidence type="ECO:0000313" key="7">
    <source>
        <dbReference type="EMBL" id="KGF29585.1"/>
    </source>
</evidence>
<name>A0A095Z4C2_9BURK</name>
<reference evidence="7 8" key="1">
    <citation type="submission" date="2014-07" db="EMBL/GenBank/DDBJ databases">
        <authorList>
            <person name="McCorrison J."/>
            <person name="Sanka R."/>
            <person name="Torralba M."/>
            <person name="Gillis M."/>
            <person name="Haft D.H."/>
            <person name="Methe B."/>
            <person name="Sutton G."/>
            <person name="Nelson K.E."/>
        </authorList>
    </citation>
    <scope>NUCLEOTIDE SEQUENCE [LARGE SCALE GENOMIC DNA]</scope>
    <source>
        <strain evidence="7 8">DNF00040</strain>
    </source>
</reference>
<dbReference type="Gene3D" id="1.10.760.10">
    <property type="entry name" value="Cytochrome c-like domain"/>
    <property type="match status" value="1"/>
</dbReference>
<dbReference type="GO" id="GO:0020037">
    <property type="term" value="F:heme binding"/>
    <property type="evidence" value="ECO:0007669"/>
    <property type="project" value="InterPro"/>
</dbReference>
<sequence>MSDDKKVKFFSHGMIERNLPMLMVLTLITVGVSGLVQIVPLFHQHSTTQPSAGVKPHQPLELIGRDIYIKEGCVGCHSQQIRLLNSDVQRYGPYSEAGETVYDYPFLWGSRRMGPDLARVGGRYSDEWHRVHLRNPRDVVAESNMPAYTWLQHKSVEGFDVQARMRALNWLGEHHDGKPMYTEEEIEKAPAALVGKTEEDAVVAFLQSLGVGYMNAWRQRDTTAEAK</sequence>
<dbReference type="OrthoDB" id="9805440at2"/>
<evidence type="ECO:0000259" key="6">
    <source>
        <dbReference type="PROSITE" id="PS51007"/>
    </source>
</evidence>
<dbReference type="NCBIfam" id="NF011055">
    <property type="entry name" value="PRK14487.1"/>
    <property type="match status" value="1"/>
</dbReference>
<feature type="domain" description="Cytochrome c" evidence="6">
    <location>
        <begin position="59"/>
        <end position="210"/>
    </location>
</feature>
<evidence type="ECO:0000256" key="1">
    <source>
        <dbReference type="ARBA" id="ARBA00022617"/>
    </source>
</evidence>
<dbReference type="GO" id="GO:0009055">
    <property type="term" value="F:electron transfer activity"/>
    <property type="evidence" value="ECO:0007669"/>
    <property type="project" value="InterPro"/>
</dbReference>
<dbReference type="Proteomes" id="UP000029629">
    <property type="component" value="Unassembled WGS sequence"/>
</dbReference>
<keyword evidence="2 4" id="KW-0479">Metal-binding</keyword>
<evidence type="ECO:0000256" key="5">
    <source>
        <dbReference type="SAM" id="Phobius"/>
    </source>
</evidence>
<dbReference type="PROSITE" id="PS51007">
    <property type="entry name" value="CYTC"/>
    <property type="match status" value="1"/>
</dbReference>
<feature type="transmembrane region" description="Helical" evidence="5">
    <location>
        <begin position="21"/>
        <end position="42"/>
    </location>
</feature>
<dbReference type="Gene3D" id="6.10.250.2250">
    <property type="match status" value="1"/>
</dbReference>
<dbReference type="NCBIfam" id="TIGR00781">
    <property type="entry name" value="ccoO"/>
    <property type="match status" value="1"/>
</dbReference>